<proteinExistence type="predicted"/>
<name>A0AAE1AJH9_9GAST</name>
<sequence>MRPLRGSQIQNPRPTLSPGGPRHALSRAPPATPGRRESSMLYPQSSQGDTRYLQQQANIHTRSHYHNYLAQEFLGRGLSNLASPAGDKLPARPVCEFQEFIEETK</sequence>
<dbReference type="AlphaFoldDB" id="A0AAE1AJH9"/>
<keyword evidence="3" id="KW-1185">Reference proteome</keyword>
<dbReference type="Proteomes" id="UP001283361">
    <property type="component" value="Unassembled WGS sequence"/>
</dbReference>
<feature type="compositionally biased region" description="Polar residues" evidence="1">
    <location>
        <begin position="41"/>
        <end position="50"/>
    </location>
</feature>
<evidence type="ECO:0000256" key="1">
    <source>
        <dbReference type="SAM" id="MobiDB-lite"/>
    </source>
</evidence>
<feature type="region of interest" description="Disordered" evidence="1">
    <location>
        <begin position="1"/>
        <end position="50"/>
    </location>
</feature>
<comment type="caution">
    <text evidence="2">The sequence shown here is derived from an EMBL/GenBank/DDBJ whole genome shotgun (WGS) entry which is preliminary data.</text>
</comment>
<accession>A0AAE1AJH9</accession>
<organism evidence="2 3">
    <name type="scientific">Elysia crispata</name>
    <name type="common">lettuce slug</name>
    <dbReference type="NCBI Taxonomy" id="231223"/>
    <lineage>
        <taxon>Eukaryota</taxon>
        <taxon>Metazoa</taxon>
        <taxon>Spiralia</taxon>
        <taxon>Lophotrochozoa</taxon>
        <taxon>Mollusca</taxon>
        <taxon>Gastropoda</taxon>
        <taxon>Heterobranchia</taxon>
        <taxon>Euthyneura</taxon>
        <taxon>Panpulmonata</taxon>
        <taxon>Sacoglossa</taxon>
        <taxon>Placobranchoidea</taxon>
        <taxon>Plakobranchidae</taxon>
        <taxon>Elysia</taxon>
    </lineage>
</organism>
<gene>
    <name evidence="2" type="ORF">RRG08_021073</name>
</gene>
<evidence type="ECO:0000313" key="2">
    <source>
        <dbReference type="EMBL" id="KAK3788857.1"/>
    </source>
</evidence>
<protein>
    <submittedName>
        <fullName evidence="2">Uncharacterized protein</fullName>
    </submittedName>
</protein>
<dbReference type="EMBL" id="JAWDGP010001724">
    <property type="protein sequence ID" value="KAK3788857.1"/>
    <property type="molecule type" value="Genomic_DNA"/>
</dbReference>
<evidence type="ECO:0000313" key="3">
    <source>
        <dbReference type="Proteomes" id="UP001283361"/>
    </source>
</evidence>
<reference evidence="2" key="1">
    <citation type="journal article" date="2023" name="G3 (Bethesda)">
        <title>A reference genome for the long-term kleptoplast-retaining sea slug Elysia crispata morphotype clarki.</title>
        <authorList>
            <person name="Eastman K.E."/>
            <person name="Pendleton A.L."/>
            <person name="Shaikh M.A."/>
            <person name="Suttiyut T."/>
            <person name="Ogas R."/>
            <person name="Tomko P."/>
            <person name="Gavelis G."/>
            <person name="Widhalm J.R."/>
            <person name="Wisecaver J.H."/>
        </authorList>
    </citation>
    <scope>NUCLEOTIDE SEQUENCE</scope>
    <source>
        <strain evidence="2">ECLA1</strain>
    </source>
</reference>